<protein>
    <recommendedName>
        <fullName evidence="1">RNase H type-1 domain-containing protein</fullName>
    </recommendedName>
</protein>
<evidence type="ECO:0000259" key="1">
    <source>
        <dbReference type="Pfam" id="PF13456"/>
    </source>
</evidence>
<evidence type="ECO:0000313" key="2">
    <source>
        <dbReference type="EMBL" id="KAK3230536.1"/>
    </source>
</evidence>
<dbReference type="EMBL" id="JANJYJ010000001">
    <property type="protein sequence ID" value="KAK3230536.1"/>
    <property type="molecule type" value="Genomic_DNA"/>
</dbReference>
<dbReference type="GO" id="GO:0004523">
    <property type="term" value="F:RNA-DNA hybrid ribonuclease activity"/>
    <property type="evidence" value="ECO:0007669"/>
    <property type="project" value="InterPro"/>
</dbReference>
<proteinExistence type="predicted"/>
<accession>A0AAE0B668</accession>
<feature type="domain" description="RNase H type-1" evidence="1">
    <location>
        <begin position="508"/>
        <end position="556"/>
    </location>
</feature>
<dbReference type="InterPro" id="IPR002156">
    <property type="entry name" value="RNaseH_domain"/>
</dbReference>
<dbReference type="AlphaFoldDB" id="A0AAE0B668"/>
<name>A0AAE0B668_9ROSI</name>
<dbReference type="PANTHER" id="PTHR33710">
    <property type="entry name" value="BNAC02G09200D PROTEIN"/>
    <property type="match status" value="1"/>
</dbReference>
<evidence type="ECO:0000313" key="3">
    <source>
        <dbReference type="Proteomes" id="UP001281410"/>
    </source>
</evidence>
<gene>
    <name evidence="2" type="ORF">Dsin_002417</name>
</gene>
<dbReference type="InterPro" id="IPR036691">
    <property type="entry name" value="Endo/exonu/phosph_ase_sf"/>
</dbReference>
<dbReference type="Pfam" id="PF13456">
    <property type="entry name" value="RVT_3"/>
    <property type="match status" value="1"/>
</dbReference>
<comment type="caution">
    <text evidence="2">The sequence shown here is derived from an EMBL/GenBank/DDBJ whole genome shotgun (WGS) entry which is preliminary data.</text>
</comment>
<keyword evidence="3" id="KW-1185">Reference proteome</keyword>
<sequence length="576" mass="66599">MVTLHNKKVWRMTGFYGNPKAEEHHHTWKLLRRLKGMSLLLYLRVGNFNEILSNNEKQIGVLRQRRLDGCELDDMGFRGRMFTWSNMRKESELVLERLDCGVQSLEWHKIFPNSFLRHLNFWHSDHRPLLVEVLYQNARMDMSGLCRRRRFHFESCRVDCDDCKLLPLSAVSKSIEPRSWKEIRRLEGRLDSLLAEVEDYWKQRSMVEWLNGGDRNTKFFHLKVSARRARNVINGLFGAHDNWCERQSDIHGVVVDYFSGLFKIEESPAADVEQDTIGGSVVVGCLRCLNEGESLSNINEALICLIPKIMLWNELAISGQSVYITSSIRSLQKPWRIECVTFWVRSSRRRALDMGTLISIYVSFGFGGLVRGHCWELFDNSRHTGCLFMRFWSKGTLLFKGSRVRNSLGEDLEFGLKEIWDEVTFMKGFRGTAKANFIDLFGTCLHSLENGEFEFLCVILWRIWFLRNQDVLHIVKWQPLDFGLYKLNTDAAVDVSSLRVGMEDLTTFHGLTFALDLGLISVVIESDDLEVVNLINSGDNVSAEIDLIIWDIRDLLFVTAGTMAAEASWIKMRVKG</sequence>
<organism evidence="2 3">
    <name type="scientific">Dipteronia sinensis</name>
    <dbReference type="NCBI Taxonomy" id="43782"/>
    <lineage>
        <taxon>Eukaryota</taxon>
        <taxon>Viridiplantae</taxon>
        <taxon>Streptophyta</taxon>
        <taxon>Embryophyta</taxon>
        <taxon>Tracheophyta</taxon>
        <taxon>Spermatophyta</taxon>
        <taxon>Magnoliopsida</taxon>
        <taxon>eudicotyledons</taxon>
        <taxon>Gunneridae</taxon>
        <taxon>Pentapetalae</taxon>
        <taxon>rosids</taxon>
        <taxon>malvids</taxon>
        <taxon>Sapindales</taxon>
        <taxon>Sapindaceae</taxon>
        <taxon>Hippocastanoideae</taxon>
        <taxon>Acereae</taxon>
        <taxon>Dipteronia</taxon>
    </lineage>
</organism>
<dbReference type="PANTHER" id="PTHR33710:SF71">
    <property type="entry name" value="ENDONUCLEASE_EXONUCLEASE_PHOSPHATASE DOMAIN-CONTAINING PROTEIN"/>
    <property type="match status" value="1"/>
</dbReference>
<dbReference type="GO" id="GO:0003676">
    <property type="term" value="F:nucleic acid binding"/>
    <property type="evidence" value="ECO:0007669"/>
    <property type="project" value="InterPro"/>
</dbReference>
<reference evidence="2" key="1">
    <citation type="journal article" date="2023" name="Plant J.">
        <title>Genome sequences and population genomics provide insights into the demographic history, inbreeding, and mutation load of two 'living fossil' tree species of Dipteronia.</title>
        <authorList>
            <person name="Feng Y."/>
            <person name="Comes H.P."/>
            <person name="Chen J."/>
            <person name="Zhu S."/>
            <person name="Lu R."/>
            <person name="Zhang X."/>
            <person name="Li P."/>
            <person name="Qiu J."/>
            <person name="Olsen K.M."/>
            <person name="Qiu Y."/>
        </authorList>
    </citation>
    <scope>NUCLEOTIDE SEQUENCE</scope>
    <source>
        <strain evidence="2">NBL</strain>
    </source>
</reference>
<dbReference type="Proteomes" id="UP001281410">
    <property type="component" value="Unassembled WGS sequence"/>
</dbReference>
<dbReference type="SUPFAM" id="SSF56219">
    <property type="entry name" value="DNase I-like"/>
    <property type="match status" value="1"/>
</dbReference>